<proteinExistence type="predicted"/>
<feature type="region of interest" description="Disordered" evidence="1">
    <location>
        <begin position="92"/>
        <end position="127"/>
    </location>
</feature>
<keyword evidence="3" id="KW-1185">Reference proteome</keyword>
<accession>A0ABY3RFD4</accession>
<dbReference type="RefSeq" id="WP_231323657.1">
    <property type="nucleotide sequence ID" value="NZ_CP088156.1"/>
</dbReference>
<reference evidence="2" key="1">
    <citation type="journal article" date="2024" name="Antonie Van Leeuwenhoek">
        <title>Bradyrhizobium ontarionense sp. nov., a novel bacterial symbiont isolated from Aeschynomene indica (Indian jointvetch), harbours photosynthesis, nitrogen fixation and nitrous oxide (N2O) reductase genes.</title>
        <authorList>
            <person name="Bromfield E.S.P."/>
            <person name="Cloutier S."/>
        </authorList>
    </citation>
    <scope>NUCLEOTIDE SEQUENCE</scope>
    <source>
        <strain evidence="2">A19</strain>
    </source>
</reference>
<sequence>MNDATPTEILEVDISWEWAIVEIFGHRRHVGKAREEERFGSKMLRIDVPKLGPGTDEISWSSHFYGGSSIFSYTITDQETVMNYAQRTYTPALPYRDHGTSDPVDHGADREGAEVLATDDDEDEEYR</sequence>
<feature type="compositionally biased region" description="Basic and acidic residues" evidence="1">
    <location>
        <begin position="95"/>
        <end position="113"/>
    </location>
</feature>
<evidence type="ECO:0000256" key="1">
    <source>
        <dbReference type="SAM" id="MobiDB-lite"/>
    </source>
</evidence>
<dbReference type="EMBL" id="CP088156">
    <property type="protein sequence ID" value="UFZ05497.1"/>
    <property type="molecule type" value="Genomic_DNA"/>
</dbReference>
<evidence type="ECO:0000313" key="2">
    <source>
        <dbReference type="EMBL" id="UFZ05497.1"/>
    </source>
</evidence>
<evidence type="ECO:0000313" key="3">
    <source>
        <dbReference type="Proteomes" id="UP001431010"/>
    </source>
</evidence>
<protein>
    <submittedName>
        <fullName evidence="2">Uncharacterized protein</fullName>
    </submittedName>
</protein>
<dbReference type="Proteomes" id="UP001431010">
    <property type="component" value="Chromosome"/>
</dbReference>
<organism evidence="2 3">
    <name type="scientific">Bradyrhizobium ontarionense</name>
    <dbReference type="NCBI Taxonomy" id="2898149"/>
    <lineage>
        <taxon>Bacteria</taxon>
        <taxon>Pseudomonadati</taxon>
        <taxon>Pseudomonadota</taxon>
        <taxon>Alphaproteobacteria</taxon>
        <taxon>Hyphomicrobiales</taxon>
        <taxon>Nitrobacteraceae</taxon>
        <taxon>Bradyrhizobium</taxon>
    </lineage>
</organism>
<name>A0ABY3RFD4_9BRAD</name>
<feature type="compositionally biased region" description="Acidic residues" evidence="1">
    <location>
        <begin position="117"/>
        <end position="127"/>
    </location>
</feature>
<gene>
    <name evidence="2" type="ORF">LQG66_04035</name>
</gene>